<proteinExistence type="predicted"/>
<evidence type="ECO:0000256" key="1">
    <source>
        <dbReference type="SAM" id="MobiDB-lite"/>
    </source>
</evidence>
<evidence type="ECO:0000313" key="3">
    <source>
        <dbReference type="Proteomes" id="UP000467841"/>
    </source>
</evidence>
<dbReference type="Proteomes" id="UP000467841">
    <property type="component" value="Unassembled WGS sequence"/>
</dbReference>
<keyword evidence="3" id="KW-1185">Reference proteome</keyword>
<dbReference type="PANTHER" id="PTHR48449:SF1">
    <property type="entry name" value="DUF1985 DOMAIN-CONTAINING PROTEIN"/>
    <property type="match status" value="1"/>
</dbReference>
<sequence>MDSELPKRLFEEGAEPLGDKINKCARISILKVLANNIKSEYDEVKRDPLFAHIFAIYENRLHFSAKLVHSVLTRQLITAKKHELWLLKTHGLISLETIRKKHIFEANTWTRVDRLRLVYVCVAALLMAVDEKSWVSHDYIKVIMDFDKLRAYPWGRRSFDHLVDAIIKARTELSKPISYVLEGFAYALQIWIMEAIPDCGTMLGKKLNAVGHIFPRCSNWTGAARASFGDIIELENALVNKGHLYSYISSTGNMDVILDQDFVRNDEMRDERVDRIHKLISENHNWSSRTWEFEEPVNPTPAAVPTAATESEVVHNEGVKPGEVLGEATGSSGSRTGKRKVVDKGAEARKKRLLFERSVANAEEGSERYMRGLFDEYEKRMTKQSDERYEKLATEFSQLQSTVSELKNMLADALSRGNSGEPSSRTKPVSPVSSKPKGKVNSTKNPNN</sequence>
<dbReference type="AlphaFoldDB" id="A0A6D2IZ23"/>
<evidence type="ECO:0008006" key="4">
    <source>
        <dbReference type="Google" id="ProtNLM"/>
    </source>
</evidence>
<protein>
    <recommendedName>
        <fullName evidence="4">DUF1985 domain-containing protein</fullName>
    </recommendedName>
</protein>
<comment type="caution">
    <text evidence="2">The sequence shown here is derived from an EMBL/GenBank/DDBJ whole genome shotgun (WGS) entry which is preliminary data.</text>
</comment>
<dbReference type="PANTHER" id="PTHR48449">
    <property type="entry name" value="DUF1985 DOMAIN-CONTAINING PROTEIN"/>
    <property type="match status" value="1"/>
</dbReference>
<feature type="compositionally biased region" description="Polar residues" evidence="1">
    <location>
        <begin position="416"/>
        <end position="433"/>
    </location>
</feature>
<name>A0A6D2IZ23_9BRAS</name>
<evidence type="ECO:0000313" key="2">
    <source>
        <dbReference type="EMBL" id="CAA7030371.1"/>
    </source>
</evidence>
<dbReference type="EMBL" id="CACVBM020001095">
    <property type="protein sequence ID" value="CAA7030371.1"/>
    <property type="molecule type" value="Genomic_DNA"/>
</dbReference>
<accession>A0A6D2IZ23</accession>
<dbReference type="OrthoDB" id="1093774at2759"/>
<gene>
    <name evidence="2" type="ORF">MERR_LOCUS17606</name>
</gene>
<feature type="region of interest" description="Disordered" evidence="1">
    <location>
        <begin position="322"/>
        <end position="345"/>
    </location>
</feature>
<reference evidence="2" key="1">
    <citation type="submission" date="2020-01" db="EMBL/GenBank/DDBJ databases">
        <authorList>
            <person name="Mishra B."/>
        </authorList>
    </citation>
    <scope>NUCLEOTIDE SEQUENCE [LARGE SCALE GENOMIC DNA]</scope>
</reference>
<feature type="region of interest" description="Disordered" evidence="1">
    <location>
        <begin position="410"/>
        <end position="448"/>
    </location>
</feature>
<organism evidence="2 3">
    <name type="scientific">Microthlaspi erraticum</name>
    <dbReference type="NCBI Taxonomy" id="1685480"/>
    <lineage>
        <taxon>Eukaryota</taxon>
        <taxon>Viridiplantae</taxon>
        <taxon>Streptophyta</taxon>
        <taxon>Embryophyta</taxon>
        <taxon>Tracheophyta</taxon>
        <taxon>Spermatophyta</taxon>
        <taxon>Magnoliopsida</taxon>
        <taxon>eudicotyledons</taxon>
        <taxon>Gunneridae</taxon>
        <taxon>Pentapetalae</taxon>
        <taxon>rosids</taxon>
        <taxon>malvids</taxon>
        <taxon>Brassicales</taxon>
        <taxon>Brassicaceae</taxon>
        <taxon>Coluteocarpeae</taxon>
        <taxon>Microthlaspi</taxon>
    </lineage>
</organism>